<feature type="non-terminal residue" evidence="1">
    <location>
        <position position="301"/>
    </location>
</feature>
<proteinExistence type="predicted"/>
<name>A0ACB8WGI3_9TELE</name>
<evidence type="ECO:0000313" key="1">
    <source>
        <dbReference type="EMBL" id="KAI3366947.1"/>
    </source>
</evidence>
<accession>A0ACB8WGI3</accession>
<dbReference type="Proteomes" id="UP000831701">
    <property type="component" value="Chromosome 10"/>
</dbReference>
<feature type="non-terminal residue" evidence="1">
    <location>
        <position position="1"/>
    </location>
</feature>
<organism evidence="1 2">
    <name type="scientific">Scortum barcoo</name>
    <name type="common">barcoo grunter</name>
    <dbReference type="NCBI Taxonomy" id="214431"/>
    <lineage>
        <taxon>Eukaryota</taxon>
        <taxon>Metazoa</taxon>
        <taxon>Chordata</taxon>
        <taxon>Craniata</taxon>
        <taxon>Vertebrata</taxon>
        <taxon>Euteleostomi</taxon>
        <taxon>Actinopterygii</taxon>
        <taxon>Neopterygii</taxon>
        <taxon>Teleostei</taxon>
        <taxon>Neoteleostei</taxon>
        <taxon>Acanthomorphata</taxon>
        <taxon>Eupercaria</taxon>
        <taxon>Centrarchiformes</taxon>
        <taxon>Terapontoidei</taxon>
        <taxon>Terapontidae</taxon>
        <taxon>Scortum</taxon>
    </lineage>
</organism>
<reference evidence="1" key="1">
    <citation type="submission" date="2022-04" db="EMBL/GenBank/DDBJ databases">
        <title>Jade perch genome.</title>
        <authorList>
            <person name="Chao B."/>
        </authorList>
    </citation>
    <scope>NUCLEOTIDE SEQUENCE</scope>
    <source>
        <strain evidence="1">CB-2022</strain>
    </source>
</reference>
<keyword evidence="2" id="KW-1185">Reference proteome</keyword>
<evidence type="ECO:0000313" key="2">
    <source>
        <dbReference type="Proteomes" id="UP000831701"/>
    </source>
</evidence>
<sequence length="301" mass="33510">VVPRSLEETSYLARLHNLKLGAGVAGQVVDHLNGSYSAVFSLLWEGSAQVEAQSLKLPPVTSACVQPQQPLCNYTDLHTGEPWFCYKPTKLSCDARINHAFGGFKQNLKDEEEKLFQSGFNMKVSIQSSGSASVTVLPKKEDQPEVKSSSVQSGPSGYYYQDAWQSLGGSIVRRFKTSVDISQCLKGKVIHMYGDSTIRQWFEYLNAALPDLKEFDLHSRKQVGPFMALDYANNILVTFRCHGPPIRFGNVPTTELRYIANEIDGINGGTNTVCRDYWHLVSLQHFPHRSLRATAAEHPQG</sequence>
<comment type="caution">
    <text evidence="1">The sequence shown here is derived from an EMBL/GenBank/DDBJ whole genome shotgun (WGS) entry which is preliminary data.</text>
</comment>
<protein>
    <submittedName>
        <fullName evidence="1">Uncharacterized protein</fullName>
    </submittedName>
</protein>
<gene>
    <name evidence="1" type="ORF">L3Q82_009595</name>
</gene>
<dbReference type="EMBL" id="CM041540">
    <property type="protein sequence ID" value="KAI3366947.1"/>
    <property type="molecule type" value="Genomic_DNA"/>
</dbReference>